<feature type="non-terminal residue" evidence="5">
    <location>
        <position position="1"/>
    </location>
</feature>
<dbReference type="Gene3D" id="1.10.1200.10">
    <property type="entry name" value="ACP-like"/>
    <property type="match status" value="1"/>
</dbReference>
<keyword evidence="6" id="KW-1185">Reference proteome</keyword>
<name>A0A014M646_9GAMM</name>
<organism evidence="5 6">
    <name type="scientific">Erwinia mallotivora</name>
    <dbReference type="NCBI Taxonomy" id="69222"/>
    <lineage>
        <taxon>Bacteria</taxon>
        <taxon>Pseudomonadati</taxon>
        <taxon>Pseudomonadota</taxon>
        <taxon>Gammaproteobacteria</taxon>
        <taxon>Enterobacterales</taxon>
        <taxon>Erwiniaceae</taxon>
        <taxon>Erwinia</taxon>
    </lineage>
</organism>
<evidence type="ECO:0000256" key="3">
    <source>
        <dbReference type="ARBA" id="ARBA00022553"/>
    </source>
</evidence>
<dbReference type="AlphaFoldDB" id="A0A014M646"/>
<dbReference type="Pfam" id="PF00975">
    <property type="entry name" value="Thioesterase"/>
    <property type="match status" value="1"/>
</dbReference>
<evidence type="ECO:0000313" key="6">
    <source>
        <dbReference type="Proteomes" id="UP000019918"/>
    </source>
</evidence>
<dbReference type="OrthoDB" id="9757559at2"/>
<keyword evidence="3" id="KW-0597">Phosphoprotein</keyword>
<dbReference type="Proteomes" id="UP000019918">
    <property type="component" value="Unassembled WGS sequence"/>
</dbReference>
<dbReference type="InterPro" id="IPR009081">
    <property type="entry name" value="PP-bd_ACP"/>
</dbReference>
<evidence type="ECO:0000259" key="4">
    <source>
        <dbReference type="PROSITE" id="PS50075"/>
    </source>
</evidence>
<dbReference type="STRING" id="69222.BG55_01055"/>
<gene>
    <name evidence="5" type="ORF">BG55_01055</name>
</gene>
<dbReference type="SUPFAM" id="SSF47336">
    <property type="entry name" value="ACP-like"/>
    <property type="match status" value="1"/>
</dbReference>
<dbReference type="GO" id="GO:0031177">
    <property type="term" value="F:phosphopantetheine binding"/>
    <property type="evidence" value="ECO:0007669"/>
    <property type="project" value="TreeGrafter"/>
</dbReference>
<proteinExistence type="predicted"/>
<dbReference type="FunFam" id="1.10.1200.10:FF:000005">
    <property type="entry name" value="Nonribosomal peptide synthetase 1"/>
    <property type="match status" value="1"/>
</dbReference>
<sequence length="360" mass="40087">AGALGQAGYAPPQGETECLLAGLWAELLRVDRVGRHDNFFTLGGHSLLLISLVDRLNQVGMFLEIRDIFNKPVLDEMARAITREGYESFKPVQHIMPMRLCKDSHVSLFMIHESTGDITSYRELAHRLAPTISVYGIQPPVKREQPISLRTLSANYVDVITRQQKEGPYFIAGWSGGGHIAYEITRQLFKKGKHVSYLALIDAVLPGKKDAKKILLSKSDEDVQKEILLRLIHNLNKDGTAKIRNILEDHGLAEAVLLMKKDGIFLPDIDMEFLKVKAELTRELSAACLSYIPEIIPSLGKIFLYVGDCTGEADPSHGWAEFLATQLELNIIGGTHTSILEPGYVELLADAMSRDITRQC</sequence>
<dbReference type="GO" id="GO:0005737">
    <property type="term" value="C:cytoplasm"/>
    <property type="evidence" value="ECO:0007669"/>
    <property type="project" value="TreeGrafter"/>
</dbReference>
<dbReference type="EMBL" id="JFHN01000015">
    <property type="protein sequence ID" value="EXU77231.1"/>
    <property type="molecule type" value="Genomic_DNA"/>
</dbReference>
<dbReference type="RefSeq" id="WP_034933326.1">
    <property type="nucleotide sequence ID" value="NZ_JFHN01000015.1"/>
</dbReference>
<reference evidence="5 6" key="1">
    <citation type="submission" date="2014-02" db="EMBL/GenBank/DDBJ databases">
        <title>Draft genome of Erwinia mallotivora strain BT-MARDI, a papaya dieback pathogen.</title>
        <authorList>
            <person name="Redzuan R."/>
            <person name="Abu Bakar N."/>
            <person name="Badrun R."/>
            <person name="Mohd Raih M.F."/>
            <person name="Rozano L."/>
            <person name="Mat Amin N."/>
        </authorList>
    </citation>
    <scope>NUCLEOTIDE SEQUENCE [LARGE SCALE GENOMIC DNA]</scope>
    <source>
        <strain evidence="5 6">BT-MARDI</strain>
    </source>
</reference>
<dbReference type="PANTHER" id="PTHR45527:SF1">
    <property type="entry name" value="FATTY ACID SYNTHASE"/>
    <property type="match status" value="1"/>
</dbReference>
<dbReference type="PROSITE" id="PS50075">
    <property type="entry name" value="CARRIER"/>
    <property type="match status" value="1"/>
</dbReference>
<evidence type="ECO:0000313" key="5">
    <source>
        <dbReference type="EMBL" id="EXU77231.1"/>
    </source>
</evidence>
<comment type="cofactor">
    <cofactor evidence="1">
        <name>pantetheine 4'-phosphate</name>
        <dbReference type="ChEBI" id="CHEBI:47942"/>
    </cofactor>
</comment>
<dbReference type="GO" id="GO:0043041">
    <property type="term" value="P:amino acid activation for nonribosomal peptide biosynthetic process"/>
    <property type="evidence" value="ECO:0007669"/>
    <property type="project" value="TreeGrafter"/>
</dbReference>
<dbReference type="Gene3D" id="3.40.50.1820">
    <property type="entry name" value="alpha/beta hydrolase"/>
    <property type="match status" value="1"/>
</dbReference>
<protein>
    <recommendedName>
        <fullName evidence="4">Carrier domain-containing protein</fullName>
    </recommendedName>
</protein>
<feature type="domain" description="Carrier" evidence="4">
    <location>
        <begin position="11"/>
        <end position="85"/>
    </location>
</feature>
<dbReference type="GO" id="GO:0044550">
    <property type="term" value="P:secondary metabolite biosynthetic process"/>
    <property type="evidence" value="ECO:0007669"/>
    <property type="project" value="TreeGrafter"/>
</dbReference>
<dbReference type="InterPro" id="IPR029058">
    <property type="entry name" value="AB_hydrolase_fold"/>
</dbReference>
<dbReference type="SUPFAM" id="SSF53474">
    <property type="entry name" value="alpha/beta-Hydrolases"/>
    <property type="match status" value="1"/>
</dbReference>
<evidence type="ECO:0000256" key="2">
    <source>
        <dbReference type="ARBA" id="ARBA00022450"/>
    </source>
</evidence>
<keyword evidence="2" id="KW-0596">Phosphopantetheine</keyword>
<comment type="caution">
    <text evidence="5">The sequence shown here is derived from an EMBL/GenBank/DDBJ whole genome shotgun (WGS) entry which is preliminary data.</text>
</comment>
<dbReference type="InterPro" id="IPR036736">
    <property type="entry name" value="ACP-like_sf"/>
</dbReference>
<dbReference type="Pfam" id="PF00550">
    <property type="entry name" value="PP-binding"/>
    <property type="match status" value="1"/>
</dbReference>
<evidence type="ECO:0000256" key="1">
    <source>
        <dbReference type="ARBA" id="ARBA00001957"/>
    </source>
</evidence>
<dbReference type="InterPro" id="IPR001031">
    <property type="entry name" value="Thioesterase"/>
</dbReference>
<dbReference type="PATRIC" id="fig|69222.5.peg.230"/>
<dbReference type="PANTHER" id="PTHR45527">
    <property type="entry name" value="NONRIBOSOMAL PEPTIDE SYNTHETASE"/>
    <property type="match status" value="1"/>
</dbReference>
<accession>A0A014M646</accession>